<name>A0ABW2FAY3_9BACL</name>
<keyword evidence="1" id="KW-0812">Transmembrane</keyword>
<accession>A0ABW2FAY3</accession>
<keyword evidence="1" id="KW-1133">Transmembrane helix</keyword>
<comment type="caution">
    <text evidence="2">The sequence shown here is derived from an EMBL/GenBank/DDBJ whole genome shotgun (WGS) entry which is preliminary data.</text>
</comment>
<protein>
    <submittedName>
        <fullName evidence="2">Uncharacterized protein</fullName>
    </submittedName>
</protein>
<evidence type="ECO:0000313" key="2">
    <source>
        <dbReference type="EMBL" id="MFC7148737.1"/>
    </source>
</evidence>
<sequence length="49" mass="5412">MFLSTAGEAAQQVMIFGMSHKFWIVVLIMALFIGSILTSSYNDDKTKGL</sequence>
<gene>
    <name evidence="2" type="ORF">ACFQMJ_09390</name>
</gene>
<evidence type="ECO:0000256" key="1">
    <source>
        <dbReference type="SAM" id="Phobius"/>
    </source>
</evidence>
<dbReference type="EMBL" id="JBHTAI010000005">
    <property type="protein sequence ID" value="MFC7148737.1"/>
    <property type="molecule type" value="Genomic_DNA"/>
</dbReference>
<reference evidence="3" key="1">
    <citation type="journal article" date="2019" name="Int. J. Syst. Evol. Microbiol.">
        <title>The Global Catalogue of Microorganisms (GCM) 10K type strain sequencing project: providing services to taxonomists for standard genome sequencing and annotation.</title>
        <authorList>
            <consortium name="The Broad Institute Genomics Platform"/>
            <consortium name="The Broad Institute Genome Sequencing Center for Infectious Disease"/>
            <person name="Wu L."/>
            <person name="Ma J."/>
        </authorList>
    </citation>
    <scope>NUCLEOTIDE SEQUENCE [LARGE SCALE GENOMIC DNA]</scope>
    <source>
        <strain evidence="3">KCTC 12907</strain>
    </source>
</reference>
<organism evidence="2 3">
    <name type="scientific">Cohnella cellulosilytica</name>
    <dbReference type="NCBI Taxonomy" id="986710"/>
    <lineage>
        <taxon>Bacteria</taxon>
        <taxon>Bacillati</taxon>
        <taxon>Bacillota</taxon>
        <taxon>Bacilli</taxon>
        <taxon>Bacillales</taxon>
        <taxon>Paenibacillaceae</taxon>
        <taxon>Cohnella</taxon>
    </lineage>
</organism>
<feature type="transmembrane region" description="Helical" evidence="1">
    <location>
        <begin position="22"/>
        <end position="41"/>
    </location>
</feature>
<evidence type="ECO:0000313" key="3">
    <source>
        <dbReference type="Proteomes" id="UP001596378"/>
    </source>
</evidence>
<keyword evidence="1" id="KW-0472">Membrane</keyword>
<proteinExistence type="predicted"/>
<dbReference type="Proteomes" id="UP001596378">
    <property type="component" value="Unassembled WGS sequence"/>
</dbReference>
<dbReference type="RefSeq" id="WP_378052837.1">
    <property type="nucleotide sequence ID" value="NZ_JBHMDN010000055.1"/>
</dbReference>
<keyword evidence="3" id="KW-1185">Reference proteome</keyword>